<evidence type="ECO:0000256" key="1">
    <source>
        <dbReference type="SAM" id="Coils"/>
    </source>
</evidence>
<feature type="chain" id="PRO_5045582122" evidence="2">
    <location>
        <begin position="29"/>
        <end position="308"/>
    </location>
</feature>
<dbReference type="RefSeq" id="WP_127029743.1">
    <property type="nucleotide sequence ID" value="NZ_RYFG02000092.1"/>
</dbReference>
<dbReference type="Proteomes" id="UP000733744">
    <property type="component" value="Unassembled WGS sequence"/>
</dbReference>
<keyword evidence="2" id="KW-0732">Signal</keyword>
<dbReference type="Pfam" id="PF10938">
    <property type="entry name" value="YfdX"/>
    <property type="match status" value="1"/>
</dbReference>
<dbReference type="EMBL" id="RYFG02000092">
    <property type="protein sequence ID" value="TRW95119.1"/>
    <property type="molecule type" value="Genomic_DNA"/>
</dbReference>
<keyword evidence="4" id="KW-1185">Reference proteome</keyword>
<evidence type="ECO:0000313" key="3">
    <source>
        <dbReference type="EMBL" id="TRW95119.1"/>
    </source>
</evidence>
<sequence>MKRNIHKRATRTALVLLASLALPMAVFADAGKQASTVRALPDIDNSTETTRSKIQSEKEQQIVTEAAEALSNIHQALDALNKNDGKKAFYALQTASEKLDTVLAKHPYLKLIPTDVVVNTIDFTGDAKTIEKAVSEAEDLLGDGKVQAARQMLGGLASEISISTLNMPLGSFPAAVKKAMAMANNGENKAALDFLNDALNMLVETTDILPLPFIRAEALVNRASDLEHKKDVAKEKNREEILKLADAAKEQLKIAELLGYGDKNDFKPVYTEIDDIKEDVHTEKSTAAWENIKRKLAGLKNKISPFQK</sequence>
<reference evidence="3 4" key="1">
    <citation type="journal article" date="2019" name="Antonie Van Leeuwenhoek">
        <title>Description of 'Ca. Methylobacter oryzae' KRF1, a novel species from the environmentally important Methylobacter clade 2.</title>
        <authorList>
            <person name="Khatri K."/>
            <person name="Mohite J.A."/>
            <person name="Pandit P.S."/>
            <person name="Bahulikar R."/>
            <person name="Rahalkar M.C."/>
        </authorList>
    </citation>
    <scope>NUCLEOTIDE SEQUENCE [LARGE SCALE GENOMIC DNA]</scope>
    <source>
        <strain evidence="3 4">KRF1</strain>
    </source>
</reference>
<dbReference type="InterPro" id="IPR021236">
    <property type="entry name" value="Uncharacterised_YfdX"/>
</dbReference>
<organism evidence="3 4">
    <name type="scientific">Candidatus Methylobacter oryzae</name>
    <dbReference type="NCBI Taxonomy" id="2497749"/>
    <lineage>
        <taxon>Bacteria</taxon>
        <taxon>Pseudomonadati</taxon>
        <taxon>Pseudomonadota</taxon>
        <taxon>Gammaproteobacteria</taxon>
        <taxon>Methylococcales</taxon>
        <taxon>Methylococcaceae</taxon>
        <taxon>Methylobacter</taxon>
    </lineage>
</organism>
<protein>
    <submittedName>
        <fullName evidence="3">YfdX family protein</fullName>
    </submittedName>
</protein>
<name>A0ABY3CAM6_9GAMM</name>
<keyword evidence="1" id="KW-0175">Coiled coil</keyword>
<feature type="coiled-coil region" evidence="1">
    <location>
        <begin position="216"/>
        <end position="258"/>
    </location>
</feature>
<accession>A0ABY3CAM6</accession>
<gene>
    <name evidence="3" type="ORF">EKO24_010355</name>
</gene>
<evidence type="ECO:0000313" key="4">
    <source>
        <dbReference type="Proteomes" id="UP000733744"/>
    </source>
</evidence>
<comment type="caution">
    <text evidence="3">The sequence shown here is derived from an EMBL/GenBank/DDBJ whole genome shotgun (WGS) entry which is preliminary data.</text>
</comment>
<evidence type="ECO:0000256" key="2">
    <source>
        <dbReference type="SAM" id="SignalP"/>
    </source>
</evidence>
<feature type="signal peptide" evidence="2">
    <location>
        <begin position="1"/>
        <end position="28"/>
    </location>
</feature>
<proteinExistence type="predicted"/>